<dbReference type="EMBL" id="CAJFDI010000004">
    <property type="protein sequence ID" value="CAD5225192.1"/>
    <property type="molecule type" value="Genomic_DNA"/>
</dbReference>
<dbReference type="EMBL" id="CAJFCV020000004">
    <property type="protein sequence ID" value="CAG9114199.1"/>
    <property type="molecule type" value="Genomic_DNA"/>
</dbReference>
<evidence type="ECO:0000313" key="1">
    <source>
        <dbReference type="EMBL" id="CAD5225192.1"/>
    </source>
</evidence>
<dbReference type="Proteomes" id="UP000095284">
    <property type="component" value="Unplaced"/>
</dbReference>
<evidence type="ECO:0000313" key="3">
    <source>
        <dbReference type="Proteomes" id="UP000095284"/>
    </source>
</evidence>
<evidence type="ECO:0000313" key="2">
    <source>
        <dbReference type="EMBL" id="CAG9114199.1"/>
    </source>
</evidence>
<dbReference type="AlphaFoldDB" id="A0A1I7RUL2"/>
<dbReference type="WBParaSite" id="BXY_0442200.1">
    <property type="protein sequence ID" value="BXY_0442200.1"/>
    <property type="gene ID" value="BXY_0442200"/>
</dbReference>
<accession>A0A1I7RUL2</accession>
<reference evidence="5" key="1">
    <citation type="submission" date="2016-11" db="UniProtKB">
        <authorList>
            <consortium name="WormBaseParasite"/>
        </authorList>
    </citation>
    <scope>IDENTIFICATION</scope>
</reference>
<evidence type="ECO:0000313" key="4">
    <source>
        <dbReference type="Proteomes" id="UP000659654"/>
    </source>
</evidence>
<protein>
    <submittedName>
        <fullName evidence="1">(pine wood nematode) hypothetical protein</fullName>
    </submittedName>
</protein>
<reference evidence="2" key="2">
    <citation type="submission" date="2020-08" db="EMBL/GenBank/DDBJ databases">
        <authorList>
            <person name="Kikuchi T."/>
        </authorList>
    </citation>
    <scope>NUCLEOTIDE SEQUENCE</scope>
    <source>
        <strain evidence="1">Ka4C1</strain>
    </source>
</reference>
<keyword evidence="4" id="KW-1185">Reference proteome</keyword>
<evidence type="ECO:0000313" key="5">
    <source>
        <dbReference type="WBParaSite" id="BXY_0442200.1"/>
    </source>
</evidence>
<proteinExistence type="predicted"/>
<dbReference type="Proteomes" id="UP000659654">
    <property type="component" value="Unassembled WGS sequence"/>
</dbReference>
<sequence length="167" mass="19119">MPQWAHYEYSFLSQHAPVREGSPLQRAPQTESAALANLIQYKRAIKALNDPSAVIRPSQNKLQKPTKPFWALKAQQISEDVVLWLRSEHHNGRFSDDNGHILRDFPYSAIVKLVRSFQEDPSRLPAKTKRILESYVAHAQTQFSSFDLGQAAIETMKGPEFFWPPHP</sequence>
<name>A0A1I7RUL2_BURXY</name>
<gene>
    <name evidence="1" type="ORF">BXYJ_LOCUS8421</name>
</gene>
<dbReference type="Proteomes" id="UP000582659">
    <property type="component" value="Unassembled WGS sequence"/>
</dbReference>
<organism evidence="3 5">
    <name type="scientific">Bursaphelenchus xylophilus</name>
    <name type="common">Pinewood nematode worm</name>
    <name type="synonym">Aphelenchoides xylophilus</name>
    <dbReference type="NCBI Taxonomy" id="6326"/>
    <lineage>
        <taxon>Eukaryota</taxon>
        <taxon>Metazoa</taxon>
        <taxon>Ecdysozoa</taxon>
        <taxon>Nematoda</taxon>
        <taxon>Chromadorea</taxon>
        <taxon>Rhabditida</taxon>
        <taxon>Tylenchina</taxon>
        <taxon>Tylenchomorpha</taxon>
        <taxon>Aphelenchoidea</taxon>
        <taxon>Aphelenchoididae</taxon>
        <taxon>Bursaphelenchus</taxon>
    </lineage>
</organism>